<dbReference type="PANTHER" id="PTHR33442:SF5">
    <property type="entry name" value="BIFUNCTIONAL TRANS-3-HYDROXY-L-PROLINE DEHYDRATASE_2-EPIMERASE"/>
    <property type="match status" value="1"/>
</dbReference>
<dbReference type="Gene3D" id="3.10.310.10">
    <property type="entry name" value="Diaminopimelate Epimerase, Chain A, domain 1"/>
    <property type="match status" value="2"/>
</dbReference>
<reference evidence="4 5" key="1">
    <citation type="submission" date="2018-03" db="EMBL/GenBank/DDBJ databases">
        <title>Genomic Encyclopedia of Archaeal and Bacterial Type Strains, Phase II (KMG-II): from individual species to whole genera.</title>
        <authorList>
            <person name="Goeker M."/>
        </authorList>
    </citation>
    <scope>NUCLEOTIDE SEQUENCE [LARGE SCALE GENOMIC DNA]</scope>
    <source>
        <strain evidence="4 5">DSM 100212</strain>
    </source>
</reference>
<evidence type="ECO:0000313" key="4">
    <source>
        <dbReference type="EMBL" id="PRY83080.1"/>
    </source>
</evidence>
<feature type="binding site" evidence="3">
    <location>
        <begin position="254"/>
        <end position="255"/>
    </location>
    <ligand>
        <name>substrate</name>
    </ligand>
</feature>
<dbReference type="GO" id="GO:0047580">
    <property type="term" value="F:4-hydroxyproline epimerase activity"/>
    <property type="evidence" value="ECO:0007669"/>
    <property type="project" value="TreeGrafter"/>
</dbReference>
<name>A0A2T0W8Q2_9RHOB</name>
<dbReference type="EMBL" id="PVTQ01000034">
    <property type="protein sequence ID" value="PRY83080.1"/>
    <property type="molecule type" value="Genomic_DNA"/>
</dbReference>
<proteinExistence type="inferred from homology"/>
<dbReference type="OrthoDB" id="181267at2"/>
<dbReference type="Pfam" id="PF05544">
    <property type="entry name" value="Pro_racemase"/>
    <property type="match status" value="1"/>
</dbReference>
<evidence type="ECO:0000256" key="2">
    <source>
        <dbReference type="PIRSR" id="PIRSR029792-1"/>
    </source>
</evidence>
<keyword evidence="5" id="KW-1185">Reference proteome</keyword>
<evidence type="ECO:0000256" key="3">
    <source>
        <dbReference type="PIRSR" id="PIRSR029792-2"/>
    </source>
</evidence>
<comment type="caution">
    <text evidence="4">The sequence shown here is derived from an EMBL/GenBank/DDBJ whole genome shotgun (WGS) entry which is preliminary data.</text>
</comment>
<feature type="active site" description="Proton donor" evidence="2">
    <location>
        <position position="253"/>
    </location>
</feature>
<dbReference type="AlphaFoldDB" id="A0A2T0W8Q2"/>
<dbReference type="Proteomes" id="UP000238392">
    <property type="component" value="Unassembled WGS sequence"/>
</dbReference>
<feature type="binding site" evidence="3">
    <location>
        <position position="83"/>
    </location>
    <ligand>
        <name>substrate</name>
    </ligand>
</feature>
<feature type="binding site" evidence="3">
    <location>
        <begin position="92"/>
        <end position="93"/>
    </location>
    <ligand>
        <name>substrate</name>
    </ligand>
</feature>
<organism evidence="4 5">
    <name type="scientific">Donghicola tyrosinivorans</name>
    <dbReference type="NCBI Taxonomy" id="1652492"/>
    <lineage>
        <taxon>Bacteria</taxon>
        <taxon>Pseudomonadati</taxon>
        <taxon>Pseudomonadota</taxon>
        <taxon>Alphaproteobacteria</taxon>
        <taxon>Rhodobacterales</taxon>
        <taxon>Roseobacteraceae</taxon>
        <taxon>Donghicola</taxon>
    </lineage>
</organism>
<feature type="binding site" evidence="3">
    <location>
        <position position="249"/>
    </location>
    <ligand>
        <name>substrate</name>
    </ligand>
</feature>
<feature type="active site" description="Proton acceptor" evidence="2">
    <location>
        <position position="91"/>
    </location>
</feature>
<dbReference type="PANTHER" id="PTHR33442">
    <property type="entry name" value="TRANS-3-HYDROXY-L-PROLINE DEHYDRATASE"/>
    <property type="match status" value="1"/>
</dbReference>
<comment type="similarity">
    <text evidence="1">Belongs to the proline racemase family.</text>
</comment>
<sequence>MKWQKTLQTVDAHCGGEIGRIVTSQVLEIPGATMLERMTYINTVDDSLRRLLTREPRAFSPMTVNLLMPPLRPDADAGMIVLQADRAHPMSGSNAMCLTTVLLETGMRPAKEGENIVRLDTPAGLVTARAQMKDGRCTQVSLDMTPSFVQALDVEIDTQRHGKVKADIAFGGCFYALIDVDQLGFSIAPENAMLLVNAGTYLKTEFERHVAIRHPENPYLNALAYVIFRQKEPDGAYRTCTVLKPGRVDRSACGTGSSAHLATLDARGLVKPGDVFTTRSIIGCEFRIEHKGHAQLSNGQTAVLPNVTGSAHIYGMTQVALDPTDPFPTGFILGDTWGPYAHELM</sequence>
<dbReference type="InterPro" id="IPR008794">
    <property type="entry name" value="Pro_racemase_fam"/>
</dbReference>
<dbReference type="SFLD" id="SFLDS00028">
    <property type="entry name" value="Proline_Racemase"/>
    <property type="match status" value="1"/>
</dbReference>
<dbReference type="RefSeq" id="WP_106268916.1">
    <property type="nucleotide sequence ID" value="NZ_PVTQ01000034.1"/>
</dbReference>
<evidence type="ECO:0000313" key="5">
    <source>
        <dbReference type="Proteomes" id="UP000238392"/>
    </source>
</evidence>
<dbReference type="SUPFAM" id="SSF54506">
    <property type="entry name" value="Diaminopimelate epimerase-like"/>
    <property type="match status" value="1"/>
</dbReference>
<accession>A0A2T0W8Q2</accession>
<evidence type="ECO:0000256" key="1">
    <source>
        <dbReference type="ARBA" id="ARBA00007529"/>
    </source>
</evidence>
<dbReference type="PIRSF" id="PIRSF029792">
    <property type="entry name" value="Pro_racemase"/>
    <property type="match status" value="1"/>
</dbReference>
<protein>
    <submittedName>
        <fullName evidence="4">Proline racemase</fullName>
    </submittedName>
</protein>
<gene>
    <name evidence="4" type="ORF">CLV74_1343</name>
</gene>